<evidence type="ECO:0000313" key="2">
    <source>
        <dbReference type="Proteomes" id="UP000663828"/>
    </source>
</evidence>
<reference evidence="1" key="1">
    <citation type="submission" date="2021-02" db="EMBL/GenBank/DDBJ databases">
        <authorList>
            <person name="Nowell W R."/>
        </authorList>
    </citation>
    <scope>NUCLEOTIDE SEQUENCE</scope>
</reference>
<keyword evidence="2" id="KW-1185">Reference proteome</keyword>
<accession>A0A816HAA7</accession>
<protein>
    <submittedName>
        <fullName evidence="1">Uncharacterized protein</fullName>
    </submittedName>
</protein>
<dbReference type="Proteomes" id="UP000663828">
    <property type="component" value="Unassembled WGS sequence"/>
</dbReference>
<evidence type="ECO:0000313" key="1">
    <source>
        <dbReference type="EMBL" id="CAF1686038.1"/>
    </source>
</evidence>
<sequence>MNGLIKSVHELINQDCFKKLFIESHKNFCLIYSYVFGIIIPLQERSRQPDELKHFRFYFNNLSNVYHVFKSTELLLHRHLQLFPLIYDSFKQLSGEYG</sequence>
<feature type="non-terminal residue" evidence="1">
    <location>
        <position position="98"/>
    </location>
</feature>
<dbReference type="AlphaFoldDB" id="A0A816HAA7"/>
<dbReference type="EMBL" id="CAJNOR010016833">
    <property type="protein sequence ID" value="CAF1686038.1"/>
    <property type="molecule type" value="Genomic_DNA"/>
</dbReference>
<name>A0A816HAA7_ADIRI</name>
<proteinExistence type="predicted"/>
<comment type="caution">
    <text evidence="1">The sequence shown here is derived from an EMBL/GenBank/DDBJ whole genome shotgun (WGS) entry which is preliminary data.</text>
</comment>
<gene>
    <name evidence="1" type="ORF">XAT740_LOCUS61942</name>
</gene>
<organism evidence="1 2">
    <name type="scientific">Adineta ricciae</name>
    <name type="common">Rotifer</name>
    <dbReference type="NCBI Taxonomy" id="249248"/>
    <lineage>
        <taxon>Eukaryota</taxon>
        <taxon>Metazoa</taxon>
        <taxon>Spiralia</taxon>
        <taxon>Gnathifera</taxon>
        <taxon>Rotifera</taxon>
        <taxon>Eurotatoria</taxon>
        <taxon>Bdelloidea</taxon>
        <taxon>Adinetida</taxon>
        <taxon>Adinetidae</taxon>
        <taxon>Adineta</taxon>
    </lineage>
</organism>